<dbReference type="GeneID" id="71987160"/>
<protein>
    <recommendedName>
        <fullName evidence="1">F-box domain-containing protein</fullName>
    </recommendedName>
</protein>
<dbReference type="KEGG" id="ffu:CLAFUR5_07282"/>
<organism evidence="2 3">
    <name type="scientific">Passalora fulva</name>
    <name type="common">Tomato leaf mold</name>
    <name type="synonym">Cladosporium fulvum</name>
    <dbReference type="NCBI Taxonomy" id="5499"/>
    <lineage>
        <taxon>Eukaryota</taxon>
        <taxon>Fungi</taxon>
        <taxon>Dikarya</taxon>
        <taxon>Ascomycota</taxon>
        <taxon>Pezizomycotina</taxon>
        <taxon>Dothideomycetes</taxon>
        <taxon>Dothideomycetidae</taxon>
        <taxon>Mycosphaerellales</taxon>
        <taxon>Mycosphaerellaceae</taxon>
        <taxon>Fulvia</taxon>
    </lineage>
</organism>
<dbReference type="Proteomes" id="UP000756132">
    <property type="component" value="Chromosome 6"/>
</dbReference>
<dbReference type="PROSITE" id="PS50181">
    <property type="entry name" value="FBOX"/>
    <property type="match status" value="1"/>
</dbReference>
<dbReference type="InterPro" id="IPR001810">
    <property type="entry name" value="F-box_dom"/>
</dbReference>
<dbReference type="OrthoDB" id="5279008at2759"/>
<evidence type="ECO:0000313" key="2">
    <source>
        <dbReference type="EMBL" id="UJO19060.1"/>
    </source>
</evidence>
<dbReference type="AlphaFoldDB" id="A0A9Q8UQV6"/>
<proteinExistence type="predicted"/>
<evidence type="ECO:0000259" key="1">
    <source>
        <dbReference type="PROSITE" id="PS50181"/>
    </source>
</evidence>
<reference evidence="2" key="1">
    <citation type="submission" date="2021-12" db="EMBL/GenBank/DDBJ databases">
        <authorList>
            <person name="Zaccaron A."/>
            <person name="Stergiopoulos I."/>
        </authorList>
    </citation>
    <scope>NUCLEOTIDE SEQUENCE</scope>
    <source>
        <strain evidence="2">Race5_Kim</strain>
    </source>
</reference>
<evidence type="ECO:0000313" key="3">
    <source>
        <dbReference type="Proteomes" id="UP000756132"/>
    </source>
</evidence>
<dbReference type="EMBL" id="CP090168">
    <property type="protein sequence ID" value="UJO19060.1"/>
    <property type="molecule type" value="Genomic_DNA"/>
</dbReference>
<accession>A0A9Q8UQV6</accession>
<gene>
    <name evidence="2" type="ORF">CLAFUR5_07282</name>
</gene>
<dbReference type="OMA" id="WHTDTSD"/>
<dbReference type="RefSeq" id="XP_047763426.1">
    <property type="nucleotide sequence ID" value="XM_047906430.1"/>
</dbReference>
<reference evidence="2" key="2">
    <citation type="journal article" date="2022" name="Microb. Genom.">
        <title>A chromosome-scale genome assembly of the tomato pathogen Cladosporium fulvum reveals a compartmentalized genome architecture and the presence of a dispensable chromosome.</title>
        <authorList>
            <person name="Zaccaron A.Z."/>
            <person name="Chen L.H."/>
            <person name="Samaras A."/>
            <person name="Stergiopoulos I."/>
        </authorList>
    </citation>
    <scope>NUCLEOTIDE SEQUENCE</scope>
    <source>
        <strain evidence="2">Race5_Kim</strain>
    </source>
</reference>
<keyword evidence="3" id="KW-1185">Reference proteome</keyword>
<name>A0A9Q8UQV6_PASFU</name>
<sequence length="511" mass="59239">MNLLALPSELIAHIARHLDDVDVFSVRLGHPNLERACFSLFGQRFFRKRGFLILHASLDVLQSIAEHPELRKYMQHVWFNPDYYTFLPPDCCDDLPDGYELPKIWTEDAARALAPHGRYKEIASFMAHSRQYDKLLNTRELERQLAKAFQGLPNLMTVGMRRSEDYAPYGWRLLKDAIGQDPRVIGPIERQTALQMSGPTCLFVAIVRALAGIDRPLERLYTDAIELERLPAKLLSRINMTAALASMKYVELNIVKGWQSQAGYDSDESDRSESDASNHNWHHNRGHYGQGLVKFFKATPRLLELGLQIFPDQMQSHLVAPTPRDPSSWRRSYAFKAFQRLTSEITLPHLTRIKLEKLTTTSKILSDFLRPCSERLISLKLRDIRLLSSKDEPRPWETMFIFLATKCPRLEHILFYHLMYEQGGISYTEEPPLAPPAETDTDDYIEDPLWPVHAGQAMFAKYDHITMRVDGQEAVRAKLEEIAERHWYHRPLFSYAMDESQWHTDTSDEEW</sequence>
<feature type="domain" description="F-box" evidence="1">
    <location>
        <begin position="1"/>
        <end position="49"/>
    </location>
</feature>